<evidence type="ECO:0000259" key="1">
    <source>
        <dbReference type="Pfam" id="PF01248"/>
    </source>
</evidence>
<sequence>MNMDKVLSYLGLARKAGKLAVGEFLTENAIYSKKAVLVIVAEDASDNTKKKFTDRCNHHKVELRFYKTKAELGNATGSALKASMAVLDEGFAKAILNILN</sequence>
<organism evidence="2 3">
    <name type="scientific">Catonella massiliensis</name>
    <dbReference type="NCBI Taxonomy" id="2799636"/>
    <lineage>
        <taxon>Bacteria</taxon>
        <taxon>Bacillati</taxon>
        <taxon>Bacillota</taxon>
        <taxon>Clostridia</taxon>
        <taxon>Lachnospirales</taxon>
        <taxon>Lachnospiraceae</taxon>
        <taxon>Catonella</taxon>
    </lineage>
</organism>
<gene>
    <name evidence="2" type="ORF">JJN12_05250</name>
</gene>
<reference evidence="2 3" key="1">
    <citation type="submission" date="2021-01" db="EMBL/GenBank/DDBJ databases">
        <title>Isolation and description of Catonella massiliensis sp. nov., a novel Catonella species, isolated from a stable periodontitis subject.</title>
        <authorList>
            <person name="Antezack A."/>
            <person name="Boxberger M."/>
            <person name="La Scola B."/>
            <person name="Monnet-Corti V."/>
        </authorList>
    </citation>
    <scope>NUCLEOTIDE SEQUENCE [LARGE SCALE GENOMIC DNA]</scope>
    <source>
        <strain evidence="2 3">Marseille-Q4567</strain>
    </source>
</reference>
<dbReference type="EMBL" id="JAEPRJ010000001">
    <property type="protein sequence ID" value="MBK5897194.1"/>
    <property type="molecule type" value="Genomic_DNA"/>
</dbReference>
<evidence type="ECO:0000313" key="2">
    <source>
        <dbReference type="EMBL" id="MBK5897194.1"/>
    </source>
</evidence>
<dbReference type="InterPro" id="IPR004038">
    <property type="entry name" value="Ribosomal_eL8/eL30/eS12/Gad45"/>
</dbReference>
<evidence type="ECO:0000313" key="3">
    <source>
        <dbReference type="Proteomes" id="UP000604730"/>
    </source>
</evidence>
<dbReference type="Gene3D" id="3.30.1330.30">
    <property type="match status" value="1"/>
</dbReference>
<keyword evidence="3" id="KW-1185">Reference proteome</keyword>
<dbReference type="Pfam" id="PF01248">
    <property type="entry name" value="Ribosomal_L7Ae"/>
    <property type="match status" value="1"/>
</dbReference>
<dbReference type="InterPro" id="IPR029064">
    <property type="entry name" value="Ribosomal_eL30-like_sf"/>
</dbReference>
<protein>
    <submittedName>
        <fullName evidence="2">Ribosomal L7Ae/L30e/S12e/Gadd45 family protein</fullName>
    </submittedName>
</protein>
<accession>A0ABS1IZS7</accession>
<dbReference type="Proteomes" id="UP000604730">
    <property type="component" value="Unassembled WGS sequence"/>
</dbReference>
<comment type="caution">
    <text evidence="2">The sequence shown here is derived from an EMBL/GenBank/DDBJ whole genome shotgun (WGS) entry which is preliminary data.</text>
</comment>
<proteinExistence type="predicted"/>
<name>A0ABS1IZS7_9FIRM</name>
<dbReference type="RefSeq" id="WP_208428696.1">
    <property type="nucleotide sequence ID" value="NZ_JAEPRJ010000001.1"/>
</dbReference>
<feature type="domain" description="Ribosomal protein eL8/eL30/eS12/Gadd45" evidence="1">
    <location>
        <begin position="5"/>
        <end position="94"/>
    </location>
</feature>
<dbReference type="SUPFAM" id="SSF55315">
    <property type="entry name" value="L30e-like"/>
    <property type="match status" value="1"/>
</dbReference>